<feature type="domain" description="Outer membrane protein beta-barrel" evidence="3">
    <location>
        <begin position="13"/>
        <end position="182"/>
    </location>
</feature>
<dbReference type="Pfam" id="PF13505">
    <property type="entry name" value="OMP_b-brl"/>
    <property type="match status" value="1"/>
</dbReference>
<protein>
    <submittedName>
        <fullName evidence="4">Outer membrane beta-barrel protein</fullName>
    </submittedName>
</protein>
<dbReference type="Proteomes" id="UP001597059">
    <property type="component" value="Unassembled WGS sequence"/>
</dbReference>
<evidence type="ECO:0000313" key="5">
    <source>
        <dbReference type="Proteomes" id="UP001597059"/>
    </source>
</evidence>
<comment type="caution">
    <text evidence="4">The sequence shown here is derived from an EMBL/GenBank/DDBJ whole genome shotgun (WGS) entry which is preliminary data.</text>
</comment>
<name>A0ABW4AZS6_9GAMM</name>
<sequence length="187" mass="20448">MYCKNLVFLTATSCLLITANAQAETNAQIGGGYHARYIEDASSDYSVDFGSPVFSVRLIPHENFAFATNYYYNGSGSYSQGSNSGPSVFETSGLELNFLLGTSFIDKGFYGYAGLGYFSEHWESTTSSSDYIATGLQAPIGLGYNFGDFGMEVQYAYRDPKAYQKDVFSAESDPSANTFQIKLFANL</sequence>
<reference evidence="5" key="1">
    <citation type="journal article" date="2019" name="Int. J. Syst. Evol. Microbiol.">
        <title>The Global Catalogue of Microorganisms (GCM) 10K type strain sequencing project: providing services to taxonomists for standard genome sequencing and annotation.</title>
        <authorList>
            <consortium name="The Broad Institute Genomics Platform"/>
            <consortium name="The Broad Institute Genome Sequencing Center for Infectious Disease"/>
            <person name="Wu L."/>
            <person name="Ma J."/>
        </authorList>
    </citation>
    <scope>NUCLEOTIDE SEQUENCE [LARGE SCALE GENOMIC DNA]</scope>
    <source>
        <strain evidence="5">JCM 30774</strain>
    </source>
</reference>
<feature type="signal peptide" evidence="2">
    <location>
        <begin position="1"/>
        <end position="23"/>
    </location>
</feature>
<organism evidence="4 5">
    <name type="scientific">Rhodanobacter aciditrophus</name>
    <dbReference type="NCBI Taxonomy" id="1623218"/>
    <lineage>
        <taxon>Bacteria</taxon>
        <taxon>Pseudomonadati</taxon>
        <taxon>Pseudomonadota</taxon>
        <taxon>Gammaproteobacteria</taxon>
        <taxon>Lysobacterales</taxon>
        <taxon>Rhodanobacteraceae</taxon>
        <taxon>Rhodanobacter</taxon>
    </lineage>
</organism>
<keyword evidence="5" id="KW-1185">Reference proteome</keyword>
<evidence type="ECO:0000259" key="3">
    <source>
        <dbReference type="Pfam" id="PF13505"/>
    </source>
</evidence>
<proteinExistence type="predicted"/>
<dbReference type="InterPro" id="IPR027385">
    <property type="entry name" value="Beta-barrel_OMP"/>
</dbReference>
<keyword evidence="1 2" id="KW-0732">Signal</keyword>
<evidence type="ECO:0000256" key="2">
    <source>
        <dbReference type="SAM" id="SignalP"/>
    </source>
</evidence>
<evidence type="ECO:0000313" key="4">
    <source>
        <dbReference type="EMBL" id="MFD1383202.1"/>
    </source>
</evidence>
<dbReference type="EMBL" id="JBHTMN010000007">
    <property type="protein sequence ID" value="MFD1383202.1"/>
    <property type="molecule type" value="Genomic_DNA"/>
</dbReference>
<gene>
    <name evidence="4" type="ORF">ACFQ45_07475</name>
</gene>
<dbReference type="RefSeq" id="WP_377366377.1">
    <property type="nucleotide sequence ID" value="NZ_JBHTMN010000007.1"/>
</dbReference>
<feature type="chain" id="PRO_5047383651" evidence="2">
    <location>
        <begin position="24"/>
        <end position="187"/>
    </location>
</feature>
<accession>A0ABW4AZS6</accession>
<evidence type="ECO:0000256" key="1">
    <source>
        <dbReference type="ARBA" id="ARBA00022729"/>
    </source>
</evidence>